<feature type="chain" id="PRO_5028342163" evidence="3">
    <location>
        <begin position="24"/>
        <end position="210"/>
    </location>
</feature>
<dbReference type="GO" id="GO:0005615">
    <property type="term" value="C:extracellular space"/>
    <property type="evidence" value="ECO:0007669"/>
    <property type="project" value="TreeGrafter"/>
</dbReference>
<feature type="region of interest" description="Disordered" evidence="2">
    <location>
        <begin position="31"/>
        <end position="71"/>
    </location>
</feature>
<evidence type="ECO:0000256" key="1">
    <source>
        <dbReference type="ARBA" id="ARBA00023157"/>
    </source>
</evidence>
<dbReference type="GO" id="GO:0031994">
    <property type="term" value="F:insulin-like growth factor I binding"/>
    <property type="evidence" value="ECO:0007669"/>
    <property type="project" value="TreeGrafter"/>
</dbReference>
<accession>A0A6P3RJN9</accession>
<keyword evidence="3" id="KW-0732">Signal</keyword>
<protein>
    <submittedName>
        <fullName evidence="6">Insulin-like growth factor-binding protein 1</fullName>
    </submittedName>
</protein>
<dbReference type="InterPro" id="IPR000716">
    <property type="entry name" value="Thyroglobulin_1"/>
</dbReference>
<dbReference type="RefSeq" id="XP_011382492.1">
    <property type="nucleotide sequence ID" value="XM_011384190.2"/>
</dbReference>
<dbReference type="CDD" id="cd00191">
    <property type="entry name" value="TY"/>
    <property type="match status" value="1"/>
</dbReference>
<dbReference type="SUPFAM" id="SSF57610">
    <property type="entry name" value="Thyroglobulin type-1 domain"/>
    <property type="match status" value="1"/>
</dbReference>
<feature type="signal peptide" evidence="3">
    <location>
        <begin position="1"/>
        <end position="23"/>
    </location>
</feature>
<feature type="compositionally biased region" description="Polar residues" evidence="2">
    <location>
        <begin position="61"/>
        <end position="70"/>
    </location>
</feature>
<dbReference type="PRINTS" id="PR01976">
    <property type="entry name" value="IGFBPFAMILY"/>
</dbReference>
<dbReference type="GeneID" id="105308300"/>
<dbReference type="InterPro" id="IPR036857">
    <property type="entry name" value="Thyroglobulin_1_sf"/>
</dbReference>
<reference evidence="6" key="1">
    <citation type="submission" date="2025-08" db="UniProtKB">
        <authorList>
            <consortium name="RefSeq"/>
        </authorList>
    </citation>
    <scope>IDENTIFICATION</scope>
    <source>
        <tissue evidence="6">Kidney</tissue>
    </source>
</reference>
<dbReference type="Proteomes" id="UP000515202">
    <property type="component" value="Unplaced"/>
</dbReference>
<evidence type="ECO:0000259" key="4">
    <source>
        <dbReference type="Pfam" id="PF00086"/>
    </source>
</evidence>
<dbReference type="Gene3D" id="4.10.800.10">
    <property type="entry name" value="Thyroglobulin type-1"/>
    <property type="match status" value="1"/>
</dbReference>
<dbReference type="AlphaFoldDB" id="A0A6P3RJN9"/>
<evidence type="ECO:0000256" key="2">
    <source>
        <dbReference type="SAM" id="MobiDB-lite"/>
    </source>
</evidence>
<dbReference type="PANTHER" id="PTHR11551:SF6">
    <property type="entry name" value="INSULIN-LIKE GROWTH FACTOR-BINDING PROTEIN 1"/>
    <property type="match status" value="1"/>
</dbReference>
<keyword evidence="1" id="KW-1015">Disulfide bond</keyword>
<sequence length="210" mass="22349">MPEIPSAGAWPLLLLLAVRLGAAASAPQPALTRGRGACMAAPDSPAPGAEATDAKGLAAPQSMSPGSTGLTGEELQDSFHLVVSSSEDLPTLWKAVSNYQSLRALGATDIQTWKEPCRRELYEVLERLAEQQQGAGGAGPHRFYLPNCHRSGFYHPKQVINEITHAKTWGAEASGKCGLCGRSIHVRLFETAVRQVRGRFLGTGQSLGHI</sequence>
<evidence type="ECO:0000256" key="3">
    <source>
        <dbReference type="SAM" id="SignalP"/>
    </source>
</evidence>
<dbReference type="PANTHER" id="PTHR11551">
    <property type="entry name" value="INSULIN-LIKE GROWTH FACTOR BINDING PROTEIN"/>
    <property type="match status" value="1"/>
</dbReference>
<evidence type="ECO:0000313" key="5">
    <source>
        <dbReference type="Proteomes" id="UP000515202"/>
    </source>
</evidence>
<keyword evidence="5" id="KW-1185">Reference proteome</keyword>
<organism evidence="5 6">
    <name type="scientific">Pteropus vampyrus</name>
    <name type="common">Large flying fox</name>
    <dbReference type="NCBI Taxonomy" id="132908"/>
    <lineage>
        <taxon>Eukaryota</taxon>
        <taxon>Metazoa</taxon>
        <taxon>Chordata</taxon>
        <taxon>Craniata</taxon>
        <taxon>Vertebrata</taxon>
        <taxon>Euteleostomi</taxon>
        <taxon>Mammalia</taxon>
        <taxon>Eutheria</taxon>
        <taxon>Laurasiatheria</taxon>
        <taxon>Chiroptera</taxon>
        <taxon>Yinpterochiroptera</taxon>
        <taxon>Pteropodoidea</taxon>
        <taxon>Pteropodidae</taxon>
        <taxon>Pteropodinae</taxon>
        <taxon>Pteropus</taxon>
    </lineage>
</organism>
<gene>
    <name evidence="6" type="primary">LOC105308300</name>
</gene>
<dbReference type="OrthoDB" id="9926277at2759"/>
<feature type="domain" description="Thyroglobulin type-1" evidence="4">
    <location>
        <begin position="117"/>
        <end position="161"/>
    </location>
</feature>
<evidence type="ECO:0000313" key="6">
    <source>
        <dbReference type="RefSeq" id="XP_011382492.1"/>
    </source>
</evidence>
<dbReference type="GO" id="GO:0043567">
    <property type="term" value="P:regulation of insulin-like growth factor receptor signaling pathway"/>
    <property type="evidence" value="ECO:0007669"/>
    <property type="project" value="TreeGrafter"/>
</dbReference>
<dbReference type="GO" id="GO:0031995">
    <property type="term" value="F:insulin-like growth factor II binding"/>
    <property type="evidence" value="ECO:0007669"/>
    <property type="project" value="TreeGrafter"/>
</dbReference>
<proteinExistence type="predicted"/>
<dbReference type="Pfam" id="PF00086">
    <property type="entry name" value="Thyroglobulin_1"/>
    <property type="match status" value="1"/>
</dbReference>
<dbReference type="KEGG" id="pvp:105308300"/>
<name>A0A6P3RJN9_PTEVA</name>
<dbReference type="InterPro" id="IPR022321">
    <property type="entry name" value="IGFBP_1-6_chordata"/>
</dbReference>